<gene>
    <name evidence="2" type="ORF">NP596_11805</name>
</gene>
<name>A0ABT1U6V1_9GAMM</name>
<evidence type="ECO:0000256" key="1">
    <source>
        <dbReference type="SAM" id="Coils"/>
    </source>
</evidence>
<feature type="coiled-coil region" evidence="1">
    <location>
        <begin position="41"/>
        <end position="68"/>
    </location>
</feature>
<dbReference type="EMBL" id="JANIBK010000057">
    <property type="protein sequence ID" value="MCQ8129139.1"/>
    <property type="molecule type" value="Genomic_DNA"/>
</dbReference>
<proteinExistence type="predicted"/>
<protein>
    <submittedName>
        <fullName evidence="2">Accessory factor UbiK family protein</fullName>
    </submittedName>
</protein>
<evidence type="ECO:0000313" key="2">
    <source>
        <dbReference type="EMBL" id="MCQ8129139.1"/>
    </source>
</evidence>
<sequence>MASVAKQNAGYPMAALLPCLVISPVSPPVLAAARDSDTHIRAVVQSMLREKDEKIEQLEARIRQLEQGRGQSSPPDLPVSEAAPAAVAVTGTAARVSAGGDSGFDSKLQALDAKIAGLKAGALASGLDIGGFFDINAKTSNSTDQTFSVGLLELDIAYTYNAHFAASSALVLCGNSSGADYASSPAHITCGNYALIGAGKGSAAIGVGFVDFHMFDSSIPPRGRIFNNQGLHIQAGRFDLPFMADYQNYANKDRASITAPITTVRMQKGGFNGDGVRSYGSWDMFNYSVFWTNGVYQSDGTSMGGRLGVNLGRNRFRVHGRNPEGMEFGVSHLTELDANNNVSNAFYGADFSLGYAMLRWQNEFLLQQGHRVLPNRYDGLGAAVGYGKGRQMGYHSTLIADLEDAVHHPLLAFVRYARWQSNQDFMVDGYDGSVVAVHPVSLLSLGLNYKFSEHLRVKFEYTDSLGTATREHYFDKRVGMAQMVVMF</sequence>
<evidence type="ECO:0000313" key="3">
    <source>
        <dbReference type="Proteomes" id="UP001524586"/>
    </source>
</evidence>
<dbReference type="Proteomes" id="UP001524586">
    <property type="component" value="Unassembled WGS sequence"/>
</dbReference>
<organism evidence="2 3">
    <name type="scientific">Methylomonas rivi</name>
    <dbReference type="NCBI Taxonomy" id="2952226"/>
    <lineage>
        <taxon>Bacteria</taxon>
        <taxon>Pseudomonadati</taxon>
        <taxon>Pseudomonadota</taxon>
        <taxon>Gammaproteobacteria</taxon>
        <taxon>Methylococcales</taxon>
        <taxon>Methylococcaceae</taxon>
        <taxon>Methylomonas</taxon>
    </lineage>
</organism>
<keyword evidence="1" id="KW-0175">Coiled coil</keyword>
<accession>A0ABT1U6V1</accession>
<dbReference type="RefSeq" id="WP_256615565.1">
    <property type="nucleotide sequence ID" value="NZ_JANIBK010000057.1"/>
</dbReference>
<reference evidence="2 3" key="1">
    <citation type="submission" date="2022-07" db="EMBL/GenBank/DDBJ databases">
        <title>Methylomonas rivi sp. nov., Methylomonas rosea sp. nov., Methylomonas aureus sp. nov. and Methylomonas subterranea sp. nov., four novel methanotrophs isolated from a freshwater creek and the deep terrestrial subsurface.</title>
        <authorList>
            <person name="Abin C."/>
            <person name="Sankaranarayanan K."/>
            <person name="Garner C."/>
            <person name="Sindelar R."/>
            <person name="Kotary K."/>
            <person name="Garner R."/>
            <person name="Barclay S."/>
            <person name="Lawson P."/>
            <person name="Krumholz L."/>
        </authorList>
    </citation>
    <scope>NUCLEOTIDE SEQUENCE [LARGE SCALE GENOMIC DNA]</scope>
    <source>
        <strain evidence="2 3">WSC-6</strain>
    </source>
</reference>
<keyword evidence="3" id="KW-1185">Reference proteome</keyword>
<comment type="caution">
    <text evidence="2">The sequence shown here is derived from an EMBL/GenBank/DDBJ whole genome shotgun (WGS) entry which is preliminary data.</text>
</comment>